<keyword evidence="4" id="KW-1185">Reference proteome</keyword>
<keyword evidence="2" id="KW-1133">Transmembrane helix</keyword>
<dbReference type="OrthoDB" id="5964883at2759"/>
<dbReference type="EMBL" id="RCHS01000065">
    <property type="protein sequence ID" value="RMX61246.1"/>
    <property type="molecule type" value="Genomic_DNA"/>
</dbReference>
<proteinExistence type="predicted"/>
<protein>
    <submittedName>
        <fullName evidence="3">Uncharacterized protein</fullName>
    </submittedName>
</protein>
<comment type="caution">
    <text evidence="3">The sequence shown here is derived from an EMBL/GenBank/DDBJ whole genome shotgun (WGS) entry which is preliminary data.</text>
</comment>
<organism evidence="3 4">
    <name type="scientific">Pocillopora damicornis</name>
    <name type="common">Cauliflower coral</name>
    <name type="synonym">Millepora damicornis</name>
    <dbReference type="NCBI Taxonomy" id="46731"/>
    <lineage>
        <taxon>Eukaryota</taxon>
        <taxon>Metazoa</taxon>
        <taxon>Cnidaria</taxon>
        <taxon>Anthozoa</taxon>
        <taxon>Hexacorallia</taxon>
        <taxon>Scleractinia</taxon>
        <taxon>Astrocoeniina</taxon>
        <taxon>Pocilloporidae</taxon>
        <taxon>Pocillopora</taxon>
    </lineage>
</organism>
<gene>
    <name evidence="3" type="ORF">pdam_00007401</name>
</gene>
<dbReference type="SUPFAM" id="SSF57184">
    <property type="entry name" value="Growth factor receptor domain"/>
    <property type="match status" value="1"/>
</dbReference>
<feature type="transmembrane region" description="Helical" evidence="2">
    <location>
        <begin position="158"/>
        <end position="178"/>
    </location>
</feature>
<name>A0A3M6V5N1_POCDA</name>
<dbReference type="AlphaFoldDB" id="A0A3M6V5N1"/>
<dbReference type="Proteomes" id="UP000275408">
    <property type="component" value="Unassembled WGS sequence"/>
</dbReference>
<evidence type="ECO:0000313" key="4">
    <source>
        <dbReference type="Proteomes" id="UP000275408"/>
    </source>
</evidence>
<evidence type="ECO:0000313" key="3">
    <source>
        <dbReference type="EMBL" id="RMX61246.1"/>
    </source>
</evidence>
<feature type="region of interest" description="Disordered" evidence="1">
    <location>
        <begin position="66"/>
        <end position="92"/>
    </location>
</feature>
<evidence type="ECO:0000256" key="1">
    <source>
        <dbReference type="SAM" id="MobiDB-lite"/>
    </source>
</evidence>
<evidence type="ECO:0000256" key="2">
    <source>
        <dbReference type="SAM" id="Phobius"/>
    </source>
</evidence>
<reference evidence="3 4" key="1">
    <citation type="journal article" date="2018" name="Sci. Rep.">
        <title>Comparative analysis of the Pocillopora damicornis genome highlights role of immune system in coral evolution.</title>
        <authorList>
            <person name="Cunning R."/>
            <person name="Bay R.A."/>
            <person name="Gillette P."/>
            <person name="Baker A.C."/>
            <person name="Traylor-Knowles N."/>
        </authorList>
    </citation>
    <scope>NUCLEOTIDE SEQUENCE [LARGE SCALE GENOMIC DNA]</scope>
    <source>
        <strain evidence="3">RSMAS</strain>
        <tissue evidence="3">Whole animal</tissue>
    </source>
</reference>
<keyword evidence="2" id="KW-0812">Transmembrane</keyword>
<keyword evidence="2" id="KW-0472">Membrane</keyword>
<dbReference type="InterPro" id="IPR009030">
    <property type="entry name" value="Growth_fac_rcpt_cys_sf"/>
</dbReference>
<sequence length="195" mass="20954">MDVCNCCTKCLRVNGQTCGGKGYVVGRCAKGLKCNLASASYQHPVGICISLIKPTSRPAQKLLIDRPINGGENFPRQDIPGSNHRKEGNDLPGDDAKYYVHPNGMWSIHTVKIQDDIAASKVEPNAMNSTGNKTHDQALHKKSTKASVQDSIPDVTPAVIFVAASGAIFLCLIGLLFLPIARKRGNAQTSQTNLQ</sequence>
<dbReference type="Gene3D" id="4.10.40.20">
    <property type="match status" value="1"/>
</dbReference>
<accession>A0A3M6V5N1</accession>